<dbReference type="Gene3D" id="3.30.1120.10">
    <property type="match status" value="1"/>
</dbReference>
<dbReference type="Proteomes" id="UP000587760">
    <property type="component" value="Unassembled WGS sequence"/>
</dbReference>
<dbReference type="Gene3D" id="3.40.720.10">
    <property type="entry name" value="Alkaline Phosphatase, subunit A"/>
    <property type="match status" value="1"/>
</dbReference>
<dbReference type="GO" id="GO:0046872">
    <property type="term" value="F:metal ion binding"/>
    <property type="evidence" value="ECO:0007669"/>
    <property type="project" value="UniProtKB-KW"/>
</dbReference>
<protein>
    <submittedName>
        <fullName evidence="6">Arylsulfatase A-like enzyme</fullName>
    </submittedName>
</protein>
<dbReference type="PANTHER" id="PTHR42693">
    <property type="entry name" value="ARYLSULFATASE FAMILY MEMBER"/>
    <property type="match status" value="1"/>
</dbReference>
<name>A0A841R906_9SPIO</name>
<dbReference type="InterPro" id="IPR024607">
    <property type="entry name" value="Sulfatase_CS"/>
</dbReference>
<dbReference type="AlphaFoldDB" id="A0A841R906"/>
<dbReference type="PANTHER" id="PTHR42693:SF53">
    <property type="entry name" value="ENDO-4-O-SULFATASE"/>
    <property type="match status" value="1"/>
</dbReference>
<evidence type="ECO:0000313" key="7">
    <source>
        <dbReference type="Proteomes" id="UP000587760"/>
    </source>
</evidence>
<gene>
    <name evidence="6" type="ORF">HNR50_001499</name>
</gene>
<keyword evidence="2" id="KW-0479">Metal-binding</keyword>
<evidence type="ECO:0000256" key="1">
    <source>
        <dbReference type="ARBA" id="ARBA00008779"/>
    </source>
</evidence>
<evidence type="ECO:0000256" key="3">
    <source>
        <dbReference type="ARBA" id="ARBA00022801"/>
    </source>
</evidence>
<dbReference type="Pfam" id="PF00884">
    <property type="entry name" value="Sulfatase"/>
    <property type="match status" value="1"/>
</dbReference>
<sequence>MKFLSRKTLIICASVLMLLWLFFPRYSSRWDIIEDEKMLEGKREYLKNRVHPLRRSAPNILIILADDLSRNDLTIYDKKNGIDTPHIASLAQDGVVFEQALASSPICAPSRAGMLTGRVQNRSGFDSQPMQIYPFFPAYYYAAELFLDTDEMSQVPFGTYPFPSQMKKQGVPHSELFLSEILKEAGFGTALVGKWHLGYGAEQYPTMRGFDHYYGFLEAFSYPDDPDKDDVVSFQHDLFWEKHIWHMKRKGASAIQLNGSVIKEDRHLTDAFTDESIDYIDEHFTENPDTPFFLYSSYNAPHTPFIELKEYYDRFPEIEDENRRIYAAMISHLDEGIGRLIEDLKERGIYDETLIVFASDNGGASYTEATDNGELAGGKMSQFEGGLEIPMIIKWPEEEGFVGLYEPMVSLMDVYSTALAALDLPVPGDRVIDSVNLLPYVRGDHPGDPHQSLFWKSDYNLTLRRGPWKLMLNTYTGSTQLYNLDADRGEYKDLSEEEPELLQELMNELEAKANECLPPMWPRVMDFEIEVHGKKYKFAT</sequence>
<accession>A0A841R906</accession>
<dbReference type="PROSITE" id="PS00523">
    <property type="entry name" value="SULFATASE_1"/>
    <property type="match status" value="1"/>
</dbReference>
<dbReference type="InterPro" id="IPR017850">
    <property type="entry name" value="Alkaline_phosphatase_core_sf"/>
</dbReference>
<feature type="domain" description="Sulfatase N-terminal" evidence="5">
    <location>
        <begin position="58"/>
        <end position="423"/>
    </location>
</feature>
<dbReference type="InterPro" id="IPR050738">
    <property type="entry name" value="Sulfatase"/>
</dbReference>
<dbReference type="SUPFAM" id="SSF53649">
    <property type="entry name" value="Alkaline phosphatase-like"/>
    <property type="match status" value="1"/>
</dbReference>
<dbReference type="InterPro" id="IPR000917">
    <property type="entry name" value="Sulfatase_N"/>
</dbReference>
<dbReference type="EMBL" id="JACHGJ010000002">
    <property type="protein sequence ID" value="MBB6479841.1"/>
    <property type="molecule type" value="Genomic_DNA"/>
</dbReference>
<comment type="similarity">
    <text evidence="1">Belongs to the sulfatase family.</text>
</comment>
<organism evidence="6 7">
    <name type="scientific">Spirochaeta isovalerica</name>
    <dbReference type="NCBI Taxonomy" id="150"/>
    <lineage>
        <taxon>Bacteria</taxon>
        <taxon>Pseudomonadati</taxon>
        <taxon>Spirochaetota</taxon>
        <taxon>Spirochaetia</taxon>
        <taxon>Spirochaetales</taxon>
        <taxon>Spirochaetaceae</taxon>
        <taxon>Spirochaeta</taxon>
    </lineage>
</organism>
<keyword evidence="3" id="KW-0378">Hydrolase</keyword>
<evidence type="ECO:0000259" key="5">
    <source>
        <dbReference type="Pfam" id="PF00884"/>
    </source>
</evidence>
<evidence type="ECO:0000256" key="2">
    <source>
        <dbReference type="ARBA" id="ARBA00022723"/>
    </source>
</evidence>
<proteinExistence type="inferred from homology"/>
<comment type="caution">
    <text evidence="6">The sequence shown here is derived from an EMBL/GenBank/DDBJ whole genome shotgun (WGS) entry which is preliminary data.</text>
</comment>
<evidence type="ECO:0000256" key="4">
    <source>
        <dbReference type="ARBA" id="ARBA00022837"/>
    </source>
</evidence>
<keyword evidence="7" id="KW-1185">Reference proteome</keyword>
<dbReference type="RefSeq" id="WP_184745428.1">
    <property type="nucleotide sequence ID" value="NZ_JACHGJ010000002.1"/>
</dbReference>
<keyword evidence="4" id="KW-0106">Calcium</keyword>
<reference evidence="6 7" key="1">
    <citation type="submission" date="2020-08" db="EMBL/GenBank/DDBJ databases">
        <title>Genomic Encyclopedia of Type Strains, Phase IV (KMG-IV): sequencing the most valuable type-strain genomes for metagenomic binning, comparative biology and taxonomic classification.</title>
        <authorList>
            <person name="Goeker M."/>
        </authorList>
    </citation>
    <scope>NUCLEOTIDE SEQUENCE [LARGE SCALE GENOMIC DNA]</scope>
    <source>
        <strain evidence="6 7">DSM 2461</strain>
    </source>
</reference>
<evidence type="ECO:0000313" key="6">
    <source>
        <dbReference type="EMBL" id="MBB6479841.1"/>
    </source>
</evidence>
<dbReference type="GO" id="GO:0004065">
    <property type="term" value="F:arylsulfatase activity"/>
    <property type="evidence" value="ECO:0007669"/>
    <property type="project" value="TreeGrafter"/>
</dbReference>